<protein>
    <submittedName>
        <fullName evidence="1">Uncharacterized protein</fullName>
    </submittedName>
</protein>
<dbReference type="Proteomes" id="UP000814033">
    <property type="component" value="Unassembled WGS sequence"/>
</dbReference>
<organism evidence="1 2">
    <name type="scientific">Auriscalpium vulgare</name>
    <dbReference type="NCBI Taxonomy" id="40419"/>
    <lineage>
        <taxon>Eukaryota</taxon>
        <taxon>Fungi</taxon>
        <taxon>Dikarya</taxon>
        <taxon>Basidiomycota</taxon>
        <taxon>Agaricomycotina</taxon>
        <taxon>Agaricomycetes</taxon>
        <taxon>Russulales</taxon>
        <taxon>Auriscalpiaceae</taxon>
        <taxon>Auriscalpium</taxon>
    </lineage>
</organism>
<sequence>MSIARLPAELLCNILLHLDLRTLLSVQLTCRRLRDVMTTSTIQFTMLLEAMGMCAGGHAADRTISSSDRLAMLEDYEKAWAAANWMIEADSTPLPAEHFRFCGGIAASVVNHDSKSRTSSLVLTRLPSLLRDIPRHQWKITVPLIHDYLIDPLQDLVVVMSFPATRDFYTFHALSLTTGSIHPLAASYAVYQTSKPGVYFQICGCYVGMVRTRRATNIGVNGAPTRHISWVIFNWQTGQSTSLCFLLFLGRRPRRPHSRKPLQ</sequence>
<evidence type="ECO:0000313" key="1">
    <source>
        <dbReference type="EMBL" id="KAI0042112.1"/>
    </source>
</evidence>
<evidence type="ECO:0000313" key="2">
    <source>
        <dbReference type="Proteomes" id="UP000814033"/>
    </source>
</evidence>
<name>A0ACB8RDP6_9AGAM</name>
<accession>A0ACB8RDP6</accession>
<proteinExistence type="predicted"/>
<reference evidence="1" key="1">
    <citation type="submission" date="2021-02" db="EMBL/GenBank/DDBJ databases">
        <authorList>
            <consortium name="DOE Joint Genome Institute"/>
            <person name="Ahrendt S."/>
            <person name="Looney B.P."/>
            <person name="Miyauchi S."/>
            <person name="Morin E."/>
            <person name="Drula E."/>
            <person name="Courty P.E."/>
            <person name="Chicoki N."/>
            <person name="Fauchery L."/>
            <person name="Kohler A."/>
            <person name="Kuo A."/>
            <person name="Labutti K."/>
            <person name="Pangilinan J."/>
            <person name="Lipzen A."/>
            <person name="Riley R."/>
            <person name="Andreopoulos W."/>
            <person name="He G."/>
            <person name="Johnson J."/>
            <person name="Barry K.W."/>
            <person name="Grigoriev I.V."/>
            <person name="Nagy L."/>
            <person name="Hibbett D."/>
            <person name="Henrissat B."/>
            <person name="Matheny P.B."/>
            <person name="Labbe J."/>
            <person name="Martin F."/>
        </authorList>
    </citation>
    <scope>NUCLEOTIDE SEQUENCE</scope>
    <source>
        <strain evidence="1">FP105234-sp</strain>
    </source>
</reference>
<gene>
    <name evidence="1" type="ORF">FA95DRAFT_614603</name>
</gene>
<reference evidence="1" key="2">
    <citation type="journal article" date="2022" name="New Phytol.">
        <title>Evolutionary transition to the ectomycorrhizal habit in the genomes of a hyperdiverse lineage of mushroom-forming fungi.</title>
        <authorList>
            <person name="Looney B."/>
            <person name="Miyauchi S."/>
            <person name="Morin E."/>
            <person name="Drula E."/>
            <person name="Courty P.E."/>
            <person name="Kohler A."/>
            <person name="Kuo A."/>
            <person name="LaButti K."/>
            <person name="Pangilinan J."/>
            <person name="Lipzen A."/>
            <person name="Riley R."/>
            <person name="Andreopoulos W."/>
            <person name="He G."/>
            <person name="Johnson J."/>
            <person name="Nolan M."/>
            <person name="Tritt A."/>
            <person name="Barry K.W."/>
            <person name="Grigoriev I.V."/>
            <person name="Nagy L.G."/>
            <person name="Hibbett D."/>
            <person name="Henrissat B."/>
            <person name="Matheny P.B."/>
            <person name="Labbe J."/>
            <person name="Martin F.M."/>
        </authorList>
    </citation>
    <scope>NUCLEOTIDE SEQUENCE</scope>
    <source>
        <strain evidence="1">FP105234-sp</strain>
    </source>
</reference>
<keyword evidence="2" id="KW-1185">Reference proteome</keyword>
<comment type="caution">
    <text evidence="1">The sequence shown here is derived from an EMBL/GenBank/DDBJ whole genome shotgun (WGS) entry which is preliminary data.</text>
</comment>
<dbReference type="EMBL" id="MU276083">
    <property type="protein sequence ID" value="KAI0042112.1"/>
    <property type="molecule type" value="Genomic_DNA"/>
</dbReference>